<comment type="caution">
    <text evidence="3">The sequence shown here is derived from an EMBL/GenBank/DDBJ whole genome shotgun (WGS) entry which is preliminary data.</text>
</comment>
<evidence type="ECO:0000313" key="3">
    <source>
        <dbReference type="EMBL" id="TXG37002.1"/>
    </source>
</evidence>
<keyword evidence="1" id="KW-0472">Membrane</keyword>
<feature type="domain" description="DUF7670" evidence="2">
    <location>
        <begin position="1"/>
        <end position="126"/>
    </location>
</feature>
<sequence length="135" mass="15482">MKKSDKIFHWLPRIFCIIAIAFVSLFALDAFSPELSFWQQIGAFLMHLIPSFILLALLVLAWNKEFIGGILFTIIGLVLSPIVYAHNYRMNHSVLISLGIILTITVPFILVGILFIINYFRKKRKTKETSCHESN</sequence>
<evidence type="ECO:0000313" key="4">
    <source>
        <dbReference type="Proteomes" id="UP000321080"/>
    </source>
</evidence>
<evidence type="ECO:0000256" key="1">
    <source>
        <dbReference type="SAM" id="Phobius"/>
    </source>
</evidence>
<evidence type="ECO:0000259" key="2">
    <source>
        <dbReference type="Pfam" id="PF24709"/>
    </source>
</evidence>
<dbReference type="EMBL" id="VRKQ01000010">
    <property type="protein sequence ID" value="TXG37002.1"/>
    <property type="molecule type" value="Genomic_DNA"/>
</dbReference>
<dbReference type="AlphaFoldDB" id="A0A5C7GHJ5"/>
<dbReference type="RefSeq" id="WP_147768098.1">
    <property type="nucleotide sequence ID" value="NZ_VRKQ01000010.1"/>
</dbReference>
<dbReference type="InterPro" id="IPR056087">
    <property type="entry name" value="DUF7670"/>
</dbReference>
<keyword evidence="4" id="KW-1185">Reference proteome</keyword>
<organism evidence="3 4">
    <name type="scientific">Seonamhaeicola maritimus</name>
    <dbReference type="NCBI Taxonomy" id="2591822"/>
    <lineage>
        <taxon>Bacteria</taxon>
        <taxon>Pseudomonadati</taxon>
        <taxon>Bacteroidota</taxon>
        <taxon>Flavobacteriia</taxon>
        <taxon>Flavobacteriales</taxon>
        <taxon>Flavobacteriaceae</taxon>
    </lineage>
</organism>
<dbReference type="Proteomes" id="UP000321080">
    <property type="component" value="Unassembled WGS sequence"/>
</dbReference>
<keyword evidence="1" id="KW-0812">Transmembrane</keyword>
<gene>
    <name evidence="3" type="ORF">FUA22_10560</name>
</gene>
<dbReference type="OrthoDB" id="1122528at2"/>
<feature type="transmembrane region" description="Helical" evidence="1">
    <location>
        <begin position="37"/>
        <end position="59"/>
    </location>
</feature>
<dbReference type="Pfam" id="PF24709">
    <property type="entry name" value="DUF7670"/>
    <property type="match status" value="1"/>
</dbReference>
<accession>A0A5C7GHJ5</accession>
<feature type="transmembrane region" description="Helical" evidence="1">
    <location>
        <begin position="66"/>
        <end position="84"/>
    </location>
</feature>
<feature type="transmembrane region" description="Helical" evidence="1">
    <location>
        <begin position="96"/>
        <end position="120"/>
    </location>
</feature>
<name>A0A5C7GHJ5_9FLAO</name>
<proteinExistence type="predicted"/>
<protein>
    <recommendedName>
        <fullName evidence="2">DUF7670 domain-containing protein</fullName>
    </recommendedName>
</protein>
<reference evidence="3 4" key="1">
    <citation type="submission" date="2019-08" db="EMBL/GenBank/DDBJ databases">
        <title>Seonamhaeicola sediminis sp. nov., isolated from marine sediment.</title>
        <authorList>
            <person name="Cao W.R."/>
        </authorList>
    </citation>
    <scope>NUCLEOTIDE SEQUENCE [LARGE SCALE GENOMIC DNA]</scope>
    <source>
        <strain evidence="3 4">1505</strain>
    </source>
</reference>
<keyword evidence="1" id="KW-1133">Transmembrane helix</keyword>
<feature type="transmembrane region" description="Helical" evidence="1">
    <location>
        <begin position="12"/>
        <end position="31"/>
    </location>
</feature>